<dbReference type="Gene3D" id="2.60.40.10">
    <property type="entry name" value="Immunoglobulins"/>
    <property type="match status" value="1"/>
</dbReference>
<dbReference type="Proteomes" id="UP000825933">
    <property type="component" value="Unassembled WGS sequence"/>
</dbReference>
<proteinExistence type="predicted"/>
<evidence type="ECO:0000256" key="1">
    <source>
        <dbReference type="SAM" id="Phobius"/>
    </source>
</evidence>
<name>A0A8T5USF6_9EURY</name>
<keyword evidence="1" id="KW-1133">Transmembrane helix</keyword>
<keyword evidence="1" id="KW-0812">Transmembrane</keyword>
<accession>A0A8T5USF6</accession>
<sequence length="124" mass="13871">MIKYGVLAGGLIAIFIVAFYVFGYEPTSLELTKSENLFDKNITKLNQTGKTDPNAIVTINGEKVPVDKNGNFYWVIDLKNGKNIINVTAKAPFKSKNQTYAIVNRAEDKDGVTGDWDWNNTYET</sequence>
<gene>
    <name evidence="2" type="ORF">K8N75_02420</name>
</gene>
<evidence type="ECO:0000313" key="2">
    <source>
        <dbReference type="EMBL" id="MBZ2164906.1"/>
    </source>
</evidence>
<dbReference type="AlphaFoldDB" id="A0A8T5USF6"/>
<keyword evidence="1" id="KW-0472">Membrane</keyword>
<organism evidence="2 3">
    <name type="scientific">Methanobacterium spitsbergense</name>
    <dbReference type="NCBI Taxonomy" id="2874285"/>
    <lineage>
        <taxon>Archaea</taxon>
        <taxon>Methanobacteriati</taxon>
        <taxon>Methanobacteriota</taxon>
        <taxon>Methanomada group</taxon>
        <taxon>Methanobacteria</taxon>
        <taxon>Methanobacteriales</taxon>
        <taxon>Methanobacteriaceae</taxon>
        <taxon>Methanobacterium</taxon>
    </lineage>
</organism>
<reference evidence="3" key="1">
    <citation type="journal article" date="2022" name="Microbiol. Resour. Announc.">
        <title>Draft Genome Sequence of a Methanogenic Archaeon from West Spitsbergen Permafrost.</title>
        <authorList>
            <person name="Trubitsyn V."/>
            <person name="Rivkina E."/>
            <person name="Shcherbakova V."/>
        </authorList>
    </citation>
    <scope>NUCLEOTIDE SEQUENCE [LARGE SCALE GENOMIC DNA]</scope>
    <source>
        <strain evidence="3">VT</strain>
    </source>
</reference>
<dbReference type="InterPro" id="IPR013783">
    <property type="entry name" value="Ig-like_fold"/>
</dbReference>
<evidence type="ECO:0000313" key="3">
    <source>
        <dbReference type="Proteomes" id="UP000825933"/>
    </source>
</evidence>
<feature type="transmembrane region" description="Helical" evidence="1">
    <location>
        <begin position="6"/>
        <end position="24"/>
    </location>
</feature>
<dbReference type="EMBL" id="JAIOUQ010000003">
    <property type="protein sequence ID" value="MBZ2164906.1"/>
    <property type="molecule type" value="Genomic_DNA"/>
</dbReference>
<comment type="caution">
    <text evidence="2">The sequence shown here is derived from an EMBL/GenBank/DDBJ whole genome shotgun (WGS) entry which is preliminary data.</text>
</comment>
<dbReference type="RefSeq" id="WP_223790554.1">
    <property type="nucleotide sequence ID" value="NZ_JAIOUQ010000003.1"/>
</dbReference>
<protein>
    <submittedName>
        <fullName evidence="2">Uncharacterized protein</fullName>
    </submittedName>
</protein>
<keyword evidence="3" id="KW-1185">Reference proteome</keyword>